<evidence type="ECO:0000313" key="2">
    <source>
        <dbReference type="EMBL" id="KAF7281013.1"/>
    </source>
</evidence>
<accession>A0A834ILX0</accession>
<dbReference type="InterPro" id="IPR009832">
    <property type="entry name" value="DUF1397"/>
</dbReference>
<keyword evidence="3" id="KW-1185">Reference proteome</keyword>
<feature type="signal peptide" evidence="1">
    <location>
        <begin position="1"/>
        <end position="16"/>
    </location>
</feature>
<feature type="chain" id="PRO_5032944830" evidence="1">
    <location>
        <begin position="17"/>
        <end position="443"/>
    </location>
</feature>
<evidence type="ECO:0000313" key="3">
    <source>
        <dbReference type="Proteomes" id="UP000625711"/>
    </source>
</evidence>
<reference evidence="2" key="1">
    <citation type="submission" date="2020-08" db="EMBL/GenBank/DDBJ databases">
        <title>Genome sequencing and assembly of the red palm weevil Rhynchophorus ferrugineus.</title>
        <authorList>
            <person name="Dias G.B."/>
            <person name="Bergman C.M."/>
            <person name="Manee M."/>
        </authorList>
    </citation>
    <scope>NUCLEOTIDE SEQUENCE</scope>
    <source>
        <strain evidence="2">AA-2017</strain>
        <tissue evidence="2">Whole larva</tissue>
    </source>
</reference>
<sequence length="443" mass="49982">MHRVLILVLVAALCSAEIVLPDNLNDIQDIPAVKERCQKKGSPDTYDRIKAAAKETKTCLQGKINPDQIKSELDEAKKTGSMDEVFGKYCKKRPEIKECVLRTVNISKECLEENEKTALDNAIRVIDEILDFACFRDGDRLAMFVAEGGVECISSRKDQIKDCVNATLKIDVSGLSLTSLPTSLPSLGVDKKKCDDFGKIQECVVTDLENHCKDTTPSNIVDALFKFIKKTGCKNLKQRRSVVVPTTIKGIYEQFTHMLDITTLTNILKKQCEDNGGTNASRIIWTEMDRTKVCLAKIKFLSTPKEDFITTFKNCSRNIVPAMETCLTKETKYYPDFFFQIMESFMAFVYDHIHLFKITSDNAILYCLQRLKYEKGLPKIRSCLSNNTSSLTTSNFPTKNQVCHQMSQYIRCVSEIVSETCSRDILIDQVLADAKRATEGPCQ</sequence>
<dbReference type="EMBL" id="JAACXV010000263">
    <property type="protein sequence ID" value="KAF7281013.1"/>
    <property type="molecule type" value="Genomic_DNA"/>
</dbReference>
<keyword evidence="1" id="KW-0732">Signal</keyword>
<name>A0A834ILX0_RHYFE</name>
<protein>
    <submittedName>
        <fullName evidence="2">Uncharacterized protein</fullName>
    </submittedName>
</protein>
<evidence type="ECO:0000256" key="1">
    <source>
        <dbReference type="SAM" id="SignalP"/>
    </source>
</evidence>
<dbReference type="PANTHER" id="PTHR20997">
    <property type="entry name" value="EG:BACR42I17.2 PROTEIN-RELATED"/>
    <property type="match status" value="1"/>
</dbReference>
<gene>
    <name evidence="2" type="ORF">GWI33_005244</name>
</gene>
<dbReference type="OrthoDB" id="6512861at2759"/>
<dbReference type="PANTHER" id="PTHR20997:SF2">
    <property type="entry name" value="EG:BACR42I17.2 PROTEIN-RELATED"/>
    <property type="match status" value="1"/>
</dbReference>
<organism evidence="2 3">
    <name type="scientific">Rhynchophorus ferrugineus</name>
    <name type="common">Red palm weevil</name>
    <name type="synonym">Curculio ferrugineus</name>
    <dbReference type="NCBI Taxonomy" id="354439"/>
    <lineage>
        <taxon>Eukaryota</taxon>
        <taxon>Metazoa</taxon>
        <taxon>Ecdysozoa</taxon>
        <taxon>Arthropoda</taxon>
        <taxon>Hexapoda</taxon>
        <taxon>Insecta</taxon>
        <taxon>Pterygota</taxon>
        <taxon>Neoptera</taxon>
        <taxon>Endopterygota</taxon>
        <taxon>Coleoptera</taxon>
        <taxon>Polyphaga</taxon>
        <taxon>Cucujiformia</taxon>
        <taxon>Curculionidae</taxon>
        <taxon>Dryophthorinae</taxon>
        <taxon>Rhynchophorus</taxon>
    </lineage>
</organism>
<dbReference type="AlphaFoldDB" id="A0A834ILX0"/>
<comment type="caution">
    <text evidence="2">The sequence shown here is derived from an EMBL/GenBank/DDBJ whole genome shotgun (WGS) entry which is preliminary data.</text>
</comment>
<dbReference type="Proteomes" id="UP000625711">
    <property type="component" value="Unassembled WGS sequence"/>
</dbReference>
<proteinExistence type="predicted"/>
<dbReference type="Pfam" id="PF07165">
    <property type="entry name" value="DUF1397"/>
    <property type="match status" value="1"/>
</dbReference>